<protein>
    <submittedName>
        <fullName evidence="1">Putative transposon Ty5-1 protein</fullName>
    </submittedName>
</protein>
<dbReference type="PANTHER" id="PTHR11439">
    <property type="entry name" value="GAG-POL-RELATED RETROTRANSPOSON"/>
    <property type="match status" value="1"/>
</dbReference>
<proteinExistence type="predicted"/>
<dbReference type="PANTHER" id="PTHR11439:SF483">
    <property type="entry name" value="PEPTIDE SYNTHASE GLIP-LIKE, PUTATIVE (AFU_ORTHOLOGUE AFUA_3G12920)-RELATED"/>
    <property type="match status" value="1"/>
</dbReference>
<name>A0A8S9TXN3_PHYIN</name>
<dbReference type="EMBL" id="JAACNO010002739">
    <property type="protein sequence ID" value="KAF4131384.1"/>
    <property type="molecule type" value="Genomic_DNA"/>
</dbReference>
<accession>A0A8S9TXN3</accession>
<evidence type="ECO:0000313" key="2">
    <source>
        <dbReference type="Proteomes" id="UP000704712"/>
    </source>
</evidence>
<dbReference type="Proteomes" id="UP000704712">
    <property type="component" value="Unassembled WGS sequence"/>
</dbReference>
<evidence type="ECO:0000313" key="1">
    <source>
        <dbReference type="EMBL" id="KAF4131384.1"/>
    </source>
</evidence>
<reference evidence="1" key="1">
    <citation type="submission" date="2020-03" db="EMBL/GenBank/DDBJ databases">
        <title>Hybrid Assembly of Korean Phytophthora infestans isolates.</title>
        <authorList>
            <person name="Prokchorchik M."/>
            <person name="Lee Y."/>
            <person name="Seo J."/>
            <person name="Cho J.-H."/>
            <person name="Park Y.-E."/>
            <person name="Jang D.-C."/>
            <person name="Im J.-S."/>
            <person name="Choi J.-G."/>
            <person name="Park H.-J."/>
            <person name="Lee G.-B."/>
            <person name="Lee Y.-G."/>
            <person name="Hong S.-Y."/>
            <person name="Cho K."/>
            <person name="Sohn K.H."/>
        </authorList>
    </citation>
    <scope>NUCLEOTIDE SEQUENCE</scope>
    <source>
        <strain evidence="1">KR_2_A2</strain>
    </source>
</reference>
<sequence>MKSTKHLHNKDNEPFYDTSMIREIIGSLLWLSTCTQLDITMTVNYLARFVSEPTAAHWMRALRYLRGTRELKLFYMRPQAPRKTIKTAIFSDADWAGDKDAKSTSGGLLTMNNMLIIKKQSTGHPLHRKFHFIRDAIRQHQVAVCYCPTTEMKADILTKPLAATLHRRNFAKIKLVLPKRSKQ</sequence>
<organism evidence="1 2">
    <name type="scientific">Phytophthora infestans</name>
    <name type="common">Potato late blight agent</name>
    <name type="synonym">Botrytis infestans</name>
    <dbReference type="NCBI Taxonomy" id="4787"/>
    <lineage>
        <taxon>Eukaryota</taxon>
        <taxon>Sar</taxon>
        <taxon>Stramenopiles</taxon>
        <taxon>Oomycota</taxon>
        <taxon>Peronosporomycetes</taxon>
        <taxon>Peronosporales</taxon>
        <taxon>Peronosporaceae</taxon>
        <taxon>Phytophthora</taxon>
    </lineage>
</organism>
<gene>
    <name evidence="1" type="ORF">GN958_ATG19328</name>
</gene>
<dbReference type="AlphaFoldDB" id="A0A8S9TXN3"/>
<comment type="caution">
    <text evidence="1">The sequence shown here is derived from an EMBL/GenBank/DDBJ whole genome shotgun (WGS) entry which is preliminary data.</text>
</comment>